<comment type="caution">
    <text evidence="2">The sequence shown here is derived from an EMBL/GenBank/DDBJ whole genome shotgun (WGS) entry which is preliminary data.</text>
</comment>
<dbReference type="EMBL" id="JAGGJA010000006">
    <property type="protein sequence ID" value="MCW9707286.1"/>
    <property type="molecule type" value="Genomic_DNA"/>
</dbReference>
<sequence>MYKEVLRSIEGIGVYPSIALVMFLTFFIGLIIYLNRHGREYFQDIARLPLEDEKDVNNNHKGAHS</sequence>
<evidence type="ECO:0000313" key="3">
    <source>
        <dbReference type="Proteomes" id="UP001207918"/>
    </source>
</evidence>
<dbReference type="Proteomes" id="UP001207918">
    <property type="component" value="Unassembled WGS sequence"/>
</dbReference>
<evidence type="ECO:0000256" key="1">
    <source>
        <dbReference type="SAM" id="Phobius"/>
    </source>
</evidence>
<organism evidence="2 3">
    <name type="scientific">Fodinibius salsisoli</name>
    <dbReference type="NCBI Taxonomy" id="2820877"/>
    <lineage>
        <taxon>Bacteria</taxon>
        <taxon>Pseudomonadati</taxon>
        <taxon>Balneolota</taxon>
        <taxon>Balneolia</taxon>
        <taxon>Balneolales</taxon>
        <taxon>Balneolaceae</taxon>
        <taxon>Fodinibius</taxon>
    </lineage>
</organism>
<proteinExistence type="predicted"/>
<keyword evidence="3" id="KW-1185">Reference proteome</keyword>
<name>A0ABT3PMU8_9BACT</name>
<gene>
    <name evidence="2" type="ORF">J6I44_10485</name>
</gene>
<keyword evidence="1" id="KW-1133">Transmembrane helix</keyword>
<feature type="transmembrane region" description="Helical" evidence="1">
    <location>
        <begin position="12"/>
        <end position="34"/>
    </location>
</feature>
<keyword evidence="1" id="KW-0812">Transmembrane</keyword>
<protein>
    <submittedName>
        <fullName evidence="2">Cbb3-type cytochrome c oxidase subunit 3</fullName>
    </submittedName>
</protein>
<dbReference type="RefSeq" id="WP_265766049.1">
    <property type="nucleotide sequence ID" value="NZ_JAGGJA010000006.1"/>
</dbReference>
<keyword evidence="1" id="KW-0472">Membrane</keyword>
<reference evidence="2 3" key="1">
    <citation type="submission" date="2021-03" db="EMBL/GenBank/DDBJ databases">
        <title>Aliifodinibius sp. nov., a new bacterium isolated from saline soil.</title>
        <authorList>
            <person name="Galisteo C."/>
            <person name="De La Haba R."/>
            <person name="Sanchez-Porro C."/>
            <person name="Ventosa A."/>
        </authorList>
    </citation>
    <scope>NUCLEOTIDE SEQUENCE [LARGE SCALE GENOMIC DNA]</scope>
    <source>
        <strain evidence="2 3">1BSP15-2V2</strain>
    </source>
</reference>
<evidence type="ECO:0000313" key="2">
    <source>
        <dbReference type="EMBL" id="MCW9707286.1"/>
    </source>
</evidence>
<accession>A0ABT3PMU8</accession>